<gene>
    <name evidence="1" type="ORF">GCM10023189_18390</name>
</gene>
<dbReference type="Pfam" id="PF14052">
    <property type="entry name" value="Caps_assemb_Wzi"/>
    <property type="match status" value="1"/>
</dbReference>
<protein>
    <submittedName>
        <fullName evidence="1">Capsule assembly Wzi family protein</fullName>
    </submittedName>
</protein>
<dbReference type="InterPro" id="IPR026950">
    <property type="entry name" value="Caps_assemb_Wzi"/>
</dbReference>
<dbReference type="InterPro" id="IPR038636">
    <property type="entry name" value="Wzi_sf"/>
</dbReference>
<organism evidence="1 2">
    <name type="scientific">Nibrella saemangeumensis</name>
    <dbReference type="NCBI Taxonomy" id="1084526"/>
    <lineage>
        <taxon>Bacteria</taxon>
        <taxon>Pseudomonadati</taxon>
        <taxon>Bacteroidota</taxon>
        <taxon>Cytophagia</taxon>
        <taxon>Cytophagales</taxon>
        <taxon>Spirosomataceae</taxon>
        <taxon>Nibrella</taxon>
    </lineage>
</organism>
<proteinExistence type="predicted"/>
<evidence type="ECO:0000313" key="2">
    <source>
        <dbReference type="Proteomes" id="UP001501175"/>
    </source>
</evidence>
<dbReference type="RefSeq" id="WP_345242760.1">
    <property type="nucleotide sequence ID" value="NZ_BAABHD010000022.1"/>
</dbReference>
<dbReference type="Proteomes" id="UP001501175">
    <property type="component" value="Unassembled WGS sequence"/>
</dbReference>
<name>A0ABP8MNN5_9BACT</name>
<reference evidence="2" key="1">
    <citation type="journal article" date="2019" name="Int. J. Syst. Evol. Microbiol.">
        <title>The Global Catalogue of Microorganisms (GCM) 10K type strain sequencing project: providing services to taxonomists for standard genome sequencing and annotation.</title>
        <authorList>
            <consortium name="The Broad Institute Genomics Platform"/>
            <consortium name="The Broad Institute Genome Sequencing Center for Infectious Disease"/>
            <person name="Wu L."/>
            <person name="Ma J."/>
        </authorList>
    </citation>
    <scope>NUCLEOTIDE SEQUENCE [LARGE SCALE GENOMIC DNA]</scope>
    <source>
        <strain evidence="2">JCM 17927</strain>
    </source>
</reference>
<comment type="caution">
    <text evidence="1">The sequence shown here is derived from an EMBL/GenBank/DDBJ whole genome shotgun (WGS) entry which is preliminary data.</text>
</comment>
<dbReference type="Gene3D" id="2.40.160.130">
    <property type="entry name" value="Capsule assembly protein Wzi"/>
    <property type="match status" value="1"/>
</dbReference>
<sequence length="511" mass="56584">MGPLTAYSQQTLPSLRPTHLFGEVGGFFAPAKPTPFWLQANQYGIVPDILPQSTFRLGLRHDEGHLYKEPDGRQPNGVVRRSFFRLGYGLEAVVNSHAGKSPQLILPEAYVKARAGVWEIWAGRRREVIGLADSTIGIGPYSWSGNALPIPKIQIALPEYTAIPFTGGLLAARGLYAHGWFANQGYVRGSRLHQKALYIRFGKPVWPVKFYGGINHQVQWGGQTENLPGGYIRNGQLPSGFGDYIDIVTAKSLGARPNVDTLKYSPFDRENRIGNHLGTVDVGVEFTNTNFSLSVYRQSIYEDGSLVYLTNITDGLHGLRFVNNRPAQGLFTVQRALLEFLNTTSQGGAVFQDSPAKLRGKDNYFNHGQYRDGWAYQGRTIGTPFITPASATLAGLPRHWFSNNTRVMAFHGALVGSIASRYTLTFKCSVSENLGTYDTPFSEPIWQLSSMMSLQVPLAQSGWQINTAFGLDRGALYANSTGLYIGVRKSWEKKVSVDKKSPNYFLRGRGF</sequence>
<dbReference type="EMBL" id="BAABHD010000022">
    <property type="protein sequence ID" value="GAA4453418.1"/>
    <property type="molecule type" value="Genomic_DNA"/>
</dbReference>
<keyword evidence="2" id="KW-1185">Reference proteome</keyword>
<accession>A0ABP8MNN5</accession>
<evidence type="ECO:0000313" key="1">
    <source>
        <dbReference type="EMBL" id="GAA4453418.1"/>
    </source>
</evidence>